<comment type="caution">
    <text evidence="1">The sequence shown here is derived from an EMBL/GenBank/DDBJ whole genome shotgun (WGS) entry which is preliminary data.</text>
</comment>
<protein>
    <submittedName>
        <fullName evidence="1">Phosphotransferase</fullName>
    </submittedName>
</protein>
<keyword evidence="2" id="KW-1185">Reference proteome</keyword>
<dbReference type="GO" id="GO:0019748">
    <property type="term" value="P:secondary metabolic process"/>
    <property type="evidence" value="ECO:0007669"/>
    <property type="project" value="InterPro"/>
</dbReference>
<reference evidence="1" key="1">
    <citation type="submission" date="2020-12" db="EMBL/GenBank/DDBJ databases">
        <authorList>
            <person name="Huq M.A."/>
        </authorList>
    </citation>
    <scope>NUCLEOTIDE SEQUENCE</scope>
    <source>
        <strain evidence="1">MAHUQ-46</strain>
    </source>
</reference>
<proteinExistence type="predicted"/>
<dbReference type="Proteomes" id="UP000640274">
    <property type="component" value="Unassembled WGS sequence"/>
</dbReference>
<name>A0A934MRC9_9BACL</name>
<accession>A0A934MRC9</accession>
<dbReference type="InterPro" id="IPR011009">
    <property type="entry name" value="Kinase-like_dom_sf"/>
</dbReference>
<evidence type="ECO:0000313" key="1">
    <source>
        <dbReference type="EMBL" id="MBJ6362768.1"/>
    </source>
</evidence>
<dbReference type="RefSeq" id="WP_199020303.1">
    <property type="nucleotide sequence ID" value="NZ_JAELUP010000089.1"/>
</dbReference>
<evidence type="ECO:0000313" key="2">
    <source>
        <dbReference type="Proteomes" id="UP000640274"/>
    </source>
</evidence>
<sequence length="305" mass="34834">MKQIYQFKPDEIDQIISRFGQNFYEKVLQALEVYADRWRLTSFQLVPSYSANLVFTCHAAKYGDAVLKIGGVSSGETLAEFHALSEYKGRRFCSVFEADMEHGILLEERVVPGIALRHENSLERRLEVFCSLYRDLHVAPADSERYPTYAGWVTNITNYMSTRTDCSNLYAYMKKAQKLCLSLSAMYPQQLLLHGDLHHDNILLGADGAYTIIDPKGVLGDPIFDVPRFILNEFEEGITLKLEEKINTIIRILEQSLRIPNAVLRQCLYIETAMAACWTVESGATYDRYAQLAEEVAFAERLMEL</sequence>
<dbReference type="GO" id="GO:0016773">
    <property type="term" value="F:phosphotransferase activity, alcohol group as acceptor"/>
    <property type="evidence" value="ECO:0007669"/>
    <property type="project" value="InterPro"/>
</dbReference>
<dbReference type="Gene3D" id="3.90.1200.10">
    <property type="match status" value="1"/>
</dbReference>
<dbReference type="EMBL" id="JAELUP010000089">
    <property type="protein sequence ID" value="MBJ6362768.1"/>
    <property type="molecule type" value="Genomic_DNA"/>
</dbReference>
<gene>
    <name evidence="1" type="ORF">JFN88_16230</name>
</gene>
<dbReference type="SUPFAM" id="SSF56112">
    <property type="entry name" value="Protein kinase-like (PK-like)"/>
    <property type="match status" value="1"/>
</dbReference>
<organism evidence="1 2">
    <name type="scientific">Paenibacillus roseus</name>
    <dbReference type="NCBI Taxonomy" id="2798579"/>
    <lineage>
        <taxon>Bacteria</taxon>
        <taxon>Bacillati</taxon>
        <taxon>Bacillota</taxon>
        <taxon>Bacilli</taxon>
        <taxon>Bacillales</taxon>
        <taxon>Paenibacillaceae</taxon>
        <taxon>Paenibacillus</taxon>
    </lineage>
</organism>
<dbReference type="InterPro" id="IPR006748">
    <property type="entry name" value="NH2Glyco/OHUrea_AB-resist_kin"/>
</dbReference>
<dbReference type="Pfam" id="PF04655">
    <property type="entry name" value="APH_6_hur"/>
    <property type="match status" value="1"/>
</dbReference>
<dbReference type="AlphaFoldDB" id="A0A934MRC9"/>